<feature type="domain" description="Aminotransferase class I/classII large" evidence="6">
    <location>
        <begin position="32"/>
        <end position="174"/>
    </location>
</feature>
<dbReference type="Gene3D" id="3.90.1150.10">
    <property type="entry name" value="Aspartate Aminotransferase, domain 1"/>
    <property type="match status" value="1"/>
</dbReference>
<organism evidence="7">
    <name type="scientific">termite gut metagenome</name>
    <dbReference type="NCBI Taxonomy" id="433724"/>
    <lineage>
        <taxon>unclassified sequences</taxon>
        <taxon>metagenomes</taxon>
        <taxon>organismal metagenomes</taxon>
    </lineage>
</organism>
<evidence type="ECO:0000313" key="7">
    <source>
        <dbReference type="EMBL" id="KAA6306863.1"/>
    </source>
</evidence>
<dbReference type="EC" id="2.6.1.1" evidence="7"/>
<dbReference type="InterPro" id="IPR050596">
    <property type="entry name" value="AspAT/PAT-like"/>
</dbReference>
<evidence type="ECO:0000259" key="6">
    <source>
        <dbReference type="Pfam" id="PF00155"/>
    </source>
</evidence>
<keyword evidence="4 7" id="KW-0808">Transferase</keyword>
<comment type="caution">
    <text evidence="7">The sequence shown here is derived from an EMBL/GenBank/DDBJ whole genome shotgun (WGS) entry which is preliminary data.</text>
</comment>
<dbReference type="InterPro" id="IPR015422">
    <property type="entry name" value="PyrdxlP-dep_Trfase_small"/>
</dbReference>
<feature type="non-terminal residue" evidence="7">
    <location>
        <position position="174"/>
    </location>
</feature>
<dbReference type="PANTHER" id="PTHR46383">
    <property type="entry name" value="ASPARTATE AMINOTRANSFERASE"/>
    <property type="match status" value="1"/>
</dbReference>
<dbReference type="InterPro" id="IPR004839">
    <property type="entry name" value="Aminotransferase_I/II_large"/>
</dbReference>
<dbReference type="CDD" id="cd00609">
    <property type="entry name" value="AAT_like"/>
    <property type="match status" value="1"/>
</dbReference>
<sequence>MNQLSTRLNSLSPSETLAMSQKSNELKAQGIDVINLSVGEPDFNTPDHIKAAAKKAVDDNYSRYSPVPGYPELRNAIVAKLKKENGLDYTAAQILCSNGAKQSVCNVLLALIEAGDEVIIPAPYWVSYPEMVKLAEGTSIFISAGIEQDFKITPTQLEASITSRTKAFILCSPS</sequence>
<dbReference type="AlphaFoldDB" id="A0A5J4PED0"/>
<protein>
    <submittedName>
        <fullName evidence="7">Aspartate aminotransferase</fullName>
        <ecNumber evidence="7">2.6.1.1</ecNumber>
    </submittedName>
</protein>
<evidence type="ECO:0000256" key="4">
    <source>
        <dbReference type="ARBA" id="ARBA00022679"/>
    </source>
</evidence>
<name>A0A5J4PED0_9ZZZZ</name>
<dbReference type="GO" id="GO:0030170">
    <property type="term" value="F:pyridoxal phosphate binding"/>
    <property type="evidence" value="ECO:0007669"/>
    <property type="project" value="InterPro"/>
</dbReference>
<evidence type="ECO:0000256" key="2">
    <source>
        <dbReference type="ARBA" id="ARBA00007441"/>
    </source>
</evidence>
<keyword evidence="5" id="KW-0663">Pyridoxal phosphate</keyword>
<comment type="similarity">
    <text evidence="2">Belongs to the class-I pyridoxal-phosphate-dependent aminotransferase family.</text>
</comment>
<dbReference type="Pfam" id="PF00155">
    <property type="entry name" value="Aminotran_1_2"/>
    <property type="match status" value="1"/>
</dbReference>
<accession>A0A5J4PED0</accession>
<dbReference type="SUPFAM" id="SSF53383">
    <property type="entry name" value="PLP-dependent transferases"/>
    <property type="match status" value="1"/>
</dbReference>
<gene>
    <name evidence="7" type="ORF">EZS27_041472</name>
</gene>
<reference evidence="7" key="1">
    <citation type="submission" date="2019-03" db="EMBL/GenBank/DDBJ databases">
        <title>Single cell metagenomics reveals metabolic interactions within the superorganism composed of flagellate Streblomastix strix and complex community of Bacteroidetes bacteria on its surface.</title>
        <authorList>
            <person name="Treitli S.C."/>
            <person name="Kolisko M."/>
            <person name="Husnik F."/>
            <person name="Keeling P."/>
            <person name="Hampl V."/>
        </authorList>
    </citation>
    <scope>NUCLEOTIDE SEQUENCE</scope>
    <source>
        <strain evidence="7">STM</strain>
    </source>
</reference>
<evidence type="ECO:0000256" key="3">
    <source>
        <dbReference type="ARBA" id="ARBA00022576"/>
    </source>
</evidence>
<dbReference type="EMBL" id="SNRY01009581">
    <property type="protein sequence ID" value="KAA6306863.1"/>
    <property type="molecule type" value="Genomic_DNA"/>
</dbReference>
<dbReference type="InterPro" id="IPR015421">
    <property type="entry name" value="PyrdxlP-dep_Trfase_major"/>
</dbReference>
<dbReference type="GO" id="GO:0004069">
    <property type="term" value="F:L-aspartate:2-oxoglutarate aminotransferase activity"/>
    <property type="evidence" value="ECO:0007669"/>
    <property type="project" value="UniProtKB-EC"/>
</dbReference>
<dbReference type="PANTHER" id="PTHR46383:SF1">
    <property type="entry name" value="ASPARTATE AMINOTRANSFERASE"/>
    <property type="match status" value="1"/>
</dbReference>
<dbReference type="InterPro" id="IPR015424">
    <property type="entry name" value="PyrdxlP-dep_Trfase"/>
</dbReference>
<evidence type="ECO:0000256" key="5">
    <source>
        <dbReference type="ARBA" id="ARBA00022898"/>
    </source>
</evidence>
<evidence type="ECO:0000256" key="1">
    <source>
        <dbReference type="ARBA" id="ARBA00001933"/>
    </source>
</evidence>
<comment type="cofactor">
    <cofactor evidence="1">
        <name>pyridoxal 5'-phosphate</name>
        <dbReference type="ChEBI" id="CHEBI:597326"/>
    </cofactor>
</comment>
<dbReference type="GO" id="GO:0006520">
    <property type="term" value="P:amino acid metabolic process"/>
    <property type="evidence" value="ECO:0007669"/>
    <property type="project" value="InterPro"/>
</dbReference>
<proteinExistence type="inferred from homology"/>
<keyword evidence="3 7" id="KW-0032">Aminotransferase</keyword>
<dbReference type="Gene3D" id="3.40.640.10">
    <property type="entry name" value="Type I PLP-dependent aspartate aminotransferase-like (Major domain)"/>
    <property type="match status" value="1"/>
</dbReference>